<dbReference type="PANTHER" id="PTHR46115">
    <property type="entry name" value="THIOREDOXIN-LIKE PROTEIN 1"/>
    <property type="match status" value="1"/>
</dbReference>
<dbReference type="EMBL" id="MU006789">
    <property type="protein sequence ID" value="KAF2638738.1"/>
    <property type="molecule type" value="Genomic_DNA"/>
</dbReference>
<organism evidence="5 6">
    <name type="scientific">Massarina eburnea CBS 473.64</name>
    <dbReference type="NCBI Taxonomy" id="1395130"/>
    <lineage>
        <taxon>Eukaryota</taxon>
        <taxon>Fungi</taxon>
        <taxon>Dikarya</taxon>
        <taxon>Ascomycota</taxon>
        <taxon>Pezizomycotina</taxon>
        <taxon>Dothideomycetes</taxon>
        <taxon>Pleosporomycetidae</taxon>
        <taxon>Pleosporales</taxon>
        <taxon>Massarineae</taxon>
        <taxon>Massarinaceae</taxon>
        <taxon>Massarina</taxon>
    </lineage>
</organism>
<feature type="transmembrane region" description="Helical" evidence="3">
    <location>
        <begin position="128"/>
        <end position="152"/>
    </location>
</feature>
<keyword evidence="3" id="KW-0472">Membrane</keyword>
<dbReference type="PRINTS" id="PR00421">
    <property type="entry name" value="THIOREDOXIN"/>
</dbReference>
<dbReference type="OrthoDB" id="19690at2759"/>
<dbReference type="InterPro" id="IPR017937">
    <property type="entry name" value="Thioredoxin_CS"/>
</dbReference>
<feature type="domain" description="Thioredoxin" evidence="4">
    <location>
        <begin position="1"/>
        <end position="110"/>
    </location>
</feature>
<dbReference type="InterPro" id="IPR036249">
    <property type="entry name" value="Thioredoxin-like_sf"/>
</dbReference>
<keyword evidence="2" id="KW-1015">Disulfide bond</keyword>
<evidence type="ECO:0000259" key="4">
    <source>
        <dbReference type="PROSITE" id="PS51352"/>
    </source>
</evidence>
<dbReference type="SUPFAM" id="SSF52833">
    <property type="entry name" value="Thioredoxin-like"/>
    <property type="match status" value="1"/>
</dbReference>
<dbReference type="InterPro" id="IPR013766">
    <property type="entry name" value="Thioredoxin_domain"/>
</dbReference>
<dbReference type="AlphaFoldDB" id="A0A6A6RX22"/>
<dbReference type="PROSITE" id="PS00194">
    <property type="entry name" value="THIOREDOXIN_1"/>
    <property type="match status" value="1"/>
</dbReference>
<evidence type="ECO:0000256" key="1">
    <source>
        <dbReference type="ARBA" id="ARBA00008987"/>
    </source>
</evidence>
<dbReference type="PROSITE" id="PS51352">
    <property type="entry name" value="THIOREDOXIN_2"/>
    <property type="match status" value="1"/>
</dbReference>
<keyword evidence="6" id="KW-1185">Reference proteome</keyword>
<dbReference type="CDD" id="cd02947">
    <property type="entry name" value="TRX_family"/>
    <property type="match status" value="1"/>
</dbReference>
<protein>
    <submittedName>
        <fullName evidence="5">Thioredoxin-domain-containing protein</fullName>
    </submittedName>
</protein>
<gene>
    <name evidence="5" type="ORF">P280DRAFT_471295</name>
</gene>
<dbReference type="Gene3D" id="3.40.30.10">
    <property type="entry name" value="Glutaredoxin"/>
    <property type="match status" value="1"/>
</dbReference>
<keyword evidence="3" id="KW-0812">Transmembrane</keyword>
<evidence type="ECO:0000313" key="6">
    <source>
        <dbReference type="Proteomes" id="UP000799753"/>
    </source>
</evidence>
<name>A0A6A6RX22_9PLEO</name>
<comment type="similarity">
    <text evidence="1">Belongs to the thioredoxin family.</text>
</comment>
<evidence type="ECO:0000313" key="5">
    <source>
        <dbReference type="EMBL" id="KAF2638738.1"/>
    </source>
</evidence>
<proteinExistence type="inferred from homology"/>
<evidence type="ECO:0000256" key="2">
    <source>
        <dbReference type="ARBA" id="ARBA00023157"/>
    </source>
</evidence>
<reference evidence="5" key="1">
    <citation type="journal article" date="2020" name="Stud. Mycol.">
        <title>101 Dothideomycetes genomes: a test case for predicting lifestyles and emergence of pathogens.</title>
        <authorList>
            <person name="Haridas S."/>
            <person name="Albert R."/>
            <person name="Binder M."/>
            <person name="Bloem J."/>
            <person name="Labutti K."/>
            <person name="Salamov A."/>
            <person name="Andreopoulos B."/>
            <person name="Baker S."/>
            <person name="Barry K."/>
            <person name="Bills G."/>
            <person name="Bluhm B."/>
            <person name="Cannon C."/>
            <person name="Castanera R."/>
            <person name="Culley D."/>
            <person name="Daum C."/>
            <person name="Ezra D."/>
            <person name="Gonzalez J."/>
            <person name="Henrissat B."/>
            <person name="Kuo A."/>
            <person name="Liang C."/>
            <person name="Lipzen A."/>
            <person name="Lutzoni F."/>
            <person name="Magnuson J."/>
            <person name="Mondo S."/>
            <person name="Nolan M."/>
            <person name="Ohm R."/>
            <person name="Pangilinan J."/>
            <person name="Park H.-J."/>
            <person name="Ramirez L."/>
            <person name="Alfaro M."/>
            <person name="Sun H."/>
            <person name="Tritt A."/>
            <person name="Yoshinaga Y."/>
            <person name="Zwiers L.-H."/>
            <person name="Turgeon B."/>
            <person name="Goodwin S."/>
            <person name="Spatafora J."/>
            <person name="Crous P."/>
            <person name="Grigoriev I."/>
        </authorList>
    </citation>
    <scope>NUCLEOTIDE SEQUENCE</scope>
    <source>
        <strain evidence="5">CBS 473.64</strain>
    </source>
</reference>
<sequence length="153" mass="16518">MSKPITVTSVEELDATLASHEYTIIDFWATWCPPCKAIAPVYEKLASENTSADTLAFAKVDVDAQKQLAQRYNISAMPTFLLVQKGGEVKKAVRGADAKGIKTLIGYAKKKASGEAVSEDEEKAFSQVVFSGGGGMGLMPLLLLAAAVWYFFF</sequence>
<dbReference type="Proteomes" id="UP000799753">
    <property type="component" value="Unassembled WGS sequence"/>
</dbReference>
<dbReference type="Pfam" id="PF00085">
    <property type="entry name" value="Thioredoxin"/>
    <property type="match status" value="1"/>
</dbReference>
<accession>A0A6A6RX22</accession>
<evidence type="ECO:0000256" key="3">
    <source>
        <dbReference type="SAM" id="Phobius"/>
    </source>
</evidence>
<keyword evidence="3" id="KW-1133">Transmembrane helix</keyword>